<feature type="compositionally biased region" description="Acidic residues" evidence="2">
    <location>
        <begin position="245"/>
        <end position="257"/>
    </location>
</feature>
<evidence type="ECO:0000313" key="3">
    <source>
        <dbReference type="EMBL" id="KAK4232195.1"/>
    </source>
</evidence>
<dbReference type="EMBL" id="MU865289">
    <property type="protein sequence ID" value="KAK4232195.1"/>
    <property type="molecule type" value="Genomic_DNA"/>
</dbReference>
<evidence type="ECO:0000256" key="2">
    <source>
        <dbReference type="SAM" id="MobiDB-lite"/>
    </source>
</evidence>
<feature type="region of interest" description="Disordered" evidence="2">
    <location>
        <begin position="231"/>
        <end position="257"/>
    </location>
</feature>
<feature type="compositionally biased region" description="Basic and acidic residues" evidence="2">
    <location>
        <begin position="231"/>
        <end position="244"/>
    </location>
</feature>
<accession>A0AAN7BZ20</accession>
<comment type="caution">
    <text evidence="3">The sequence shown here is derived from an EMBL/GenBank/DDBJ whole genome shotgun (WGS) entry which is preliminary data.</text>
</comment>
<reference evidence="3" key="1">
    <citation type="journal article" date="2023" name="Mol. Phylogenet. Evol.">
        <title>Genome-scale phylogeny and comparative genomics of the fungal order Sordariales.</title>
        <authorList>
            <person name="Hensen N."/>
            <person name="Bonometti L."/>
            <person name="Westerberg I."/>
            <person name="Brannstrom I.O."/>
            <person name="Guillou S."/>
            <person name="Cros-Aarteil S."/>
            <person name="Calhoun S."/>
            <person name="Haridas S."/>
            <person name="Kuo A."/>
            <person name="Mondo S."/>
            <person name="Pangilinan J."/>
            <person name="Riley R."/>
            <person name="LaButti K."/>
            <person name="Andreopoulos B."/>
            <person name="Lipzen A."/>
            <person name="Chen C."/>
            <person name="Yan M."/>
            <person name="Daum C."/>
            <person name="Ng V."/>
            <person name="Clum A."/>
            <person name="Steindorff A."/>
            <person name="Ohm R.A."/>
            <person name="Martin F."/>
            <person name="Silar P."/>
            <person name="Natvig D.O."/>
            <person name="Lalanne C."/>
            <person name="Gautier V."/>
            <person name="Ament-Velasquez S.L."/>
            <person name="Kruys A."/>
            <person name="Hutchinson M.I."/>
            <person name="Powell A.J."/>
            <person name="Barry K."/>
            <person name="Miller A.N."/>
            <person name="Grigoriev I.V."/>
            <person name="Debuchy R."/>
            <person name="Gladieux P."/>
            <person name="Hiltunen Thoren M."/>
            <person name="Johannesson H."/>
        </authorList>
    </citation>
    <scope>NUCLEOTIDE SEQUENCE</scope>
    <source>
        <strain evidence="3">CBS 990.96</strain>
    </source>
</reference>
<evidence type="ECO:0000313" key="4">
    <source>
        <dbReference type="Proteomes" id="UP001301958"/>
    </source>
</evidence>
<gene>
    <name evidence="3" type="ORF">QBC38DRAFT_464667</name>
</gene>
<keyword evidence="4" id="KW-1185">Reference proteome</keyword>
<feature type="region of interest" description="Disordered" evidence="2">
    <location>
        <begin position="309"/>
        <end position="370"/>
    </location>
</feature>
<feature type="coiled-coil region" evidence="1">
    <location>
        <begin position="134"/>
        <end position="192"/>
    </location>
</feature>
<proteinExistence type="predicted"/>
<keyword evidence="1" id="KW-0175">Coiled coil</keyword>
<sequence length="1457" mass="169524">MVTATDIDHGAALPQCQALYLSDSSPCKEDATANDNLFCRFHAKQCWGLYMGYKRRTKELMTLRDNKPPFLQESKIVSLASQTFEGIKTKEELKKVHGYLFDLLVLLERVIMGRKLHHKHFYSLTMDYGHKTFLDQLVSERHSVQKGLENLERRTAEILYKEEKWFDWVREVQEKEDQKREKEQKKIKMEAALFRRHRSEMEARLAAARKKEAKRREDAFLEEAWRQERQRHPDWEDVDGKTESEWEDDSGEWDPIEDVFEDDRGRYLDLIRHFLWIEAPVAEKVEEAEKSAEVDAAKAEKGIEEVVEAAAGGDKEEASATPKKKQRKRGGKKKKKAIVEDATEDGQEEADNDKAKPQQEPDKSRIESKEDIRTRLRIGVKKDYSHLKAPLLVGTVHNPVELMDRTAPVKDEDIDKLIADITEIKELLFCRQIMAQSALLPAALRANSVEEYLNDAEIPDSELRDLCLKVENPTLQALRDACADFAHGDEPDEDEESDDETDKYGSAVEYISHHFRYGDLDDFFLEALSSSSREALKTNEKVAKAAADEQEAKDKKMKVKVCGRSIWNYASQKSMARDGWLHFSIMAKDCEFPQAMSLCRNWDEFFELNVLALWQYFPASKWTGWSGNWVTEEFTQQGFVPFWMDLTAYTQTTYNQLGTVSRKVLRKQSCVVEARNFICAHMKRNDPVTRRFIQYALMRPGEELILVRDGKTGRIIVAPPENHRWIARTRSGVGIRPGHPDRDNDGWEVHLEVDSYFFDIAEEQRSFDMNFNDYYEIYIWDFAPGHKAIKLYQFIKECLDKAHRITGNRQRLAHLKPIMQSVTREPDTKRVRQIKPGEKVKSLFEELAGPDAKFVIKTTRGEIITTSQDIPPGVSPYMYYNQTDKAEDAILFAEEQREGMPDNMPFVEITNPVHQLEVTPMPVSVLNHTATEMVQQLHTEEDGSPKPNLIKMLDGGNGNEARKKPYAPGADEFPFRAPPIWQQMHKIITQNATDAKRTHLLDKLDFRSIKLNLSISELKERACSQEIMERDRAYIFKDTFHLGDLEPGAQERYQESMKLIIGLQKYESPNPEKHLDWPWFCMEILDWLNLKIYYEDYVREPIDPWPHRYILQDIVQAFMTMGLFFPNVGVTSIIQQYLASEQGQKFKDSKIFDPVLRQATRPDVRTRTSCAYRPKKFWDKWENEVYTNDDFYIDEYPMDWNIAIKPIIAKLYRAGMIAPAYLQPHPDVVPGFATANEEEHRPGKLDLFITYSNTGEFKRGMPPSFIDYKDWPEILPAARKFAAKHKTPRFALLRLWSAPHFYPLMMLLPMRQAVSFLDSLGRSWEWKFIPKDMPMSEWSVHNTALLRLGYLREQMMGLGGKDSKTRVDKTMDRKFQEPKYAAQAKFRQGHSLLEERTLNRGDLILVMGDGEEDLLKWVTAVTFAMQTKPWLREVDLWKSFVNVDLEFLEGLEKHWLD</sequence>
<feature type="compositionally biased region" description="Basic and acidic residues" evidence="2">
    <location>
        <begin position="352"/>
        <end position="370"/>
    </location>
</feature>
<organism evidence="3 4">
    <name type="scientific">Podospora fimiseda</name>
    <dbReference type="NCBI Taxonomy" id="252190"/>
    <lineage>
        <taxon>Eukaryota</taxon>
        <taxon>Fungi</taxon>
        <taxon>Dikarya</taxon>
        <taxon>Ascomycota</taxon>
        <taxon>Pezizomycotina</taxon>
        <taxon>Sordariomycetes</taxon>
        <taxon>Sordariomycetidae</taxon>
        <taxon>Sordariales</taxon>
        <taxon>Podosporaceae</taxon>
        <taxon>Podospora</taxon>
    </lineage>
</organism>
<evidence type="ECO:0000256" key="1">
    <source>
        <dbReference type="SAM" id="Coils"/>
    </source>
</evidence>
<feature type="compositionally biased region" description="Acidic residues" evidence="2">
    <location>
        <begin position="341"/>
        <end position="351"/>
    </location>
</feature>
<reference evidence="3" key="2">
    <citation type="submission" date="2023-05" db="EMBL/GenBank/DDBJ databases">
        <authorList>
            <consortium name="Lawrence Berkeley National Laboratory"/>
            <person name="Steindorff A."/>
            <person name="Hensen N."/>
            <person name="Bonometti L."/>
            <person name="Westerberg I."/>
            <person name="Brannstrom I.O."/>
            <person name="Guillou S."/>
            <person name="Cros-Aarteil S."/>
            <person name="Calhoun S."/>
            <person name="Haridas S."/>
            <person name="Kuo A."/>
            <person name="Mondo S."/>
            <person name="Pangilinan J."/>
            <person name="Riley R."/>
            <person name="Labutti K."/>
            <person name="Andreopoulos B."/>
            <person name="Lipzen A."/>
            <person name="Chen C."/>
            <person name="Yanf M."/>
            <person name="Daum C."/>
            <person name="Ng V."/>
            <person name="Clum A."/>
            <person name="Ohm R."/>
            <person name="Martin F."/>
            <person name="Silar P."/>
            <person name="Natvig D."/>
            <person name="Lalanne C."/>
            <person name="Gautier V."/>
            <person name="Ament-Velasquez S.L."/>
            <person name="Kruys A."/>
            <person name="Hutchinson M.I."/>
            <person name="Powell A.J."/>
            <person name="Barry K."/>
            <person name="Miller A.N."/>
            <person name="Grigoriev I.V."/>
            <person name="Debuchy R."/>
            <person name="Gladieux P."/>
            <person name="Thoren M.H."/>
            <person name="Johannesson H."/>
        </authorList>
    </citation>
    <scope>NUCLEOTIDE SEQUENCE</scope>
    <source>
        <strain evidence="3">CBS 990.96</strain>
    </source>
</reference>
<protein>
    <submittedName>
        <fullName evidence="3">Uncharacterized protein</fullName>
    </submittedName>
</protein>
<dbReference type="Proteomes" id="UP001301958">
    <property type="component" value="Unassembled WGS sequence"/>
</dbReference>
<feature type="compositionally biased region" description="Basic residues" evidence="2">
    <location>
        <begin position="322"/>
        <end position="336"/>
    </location>
</feature>
<name>A0AAN7BZ20_9PEZI</name>